<proteinExistence type="predicted"/>
<evidence type="ECO:0000256" key="4">
    <source>
        <dbReference type="ARBA" id="ARBA00023242"/>
    </source>
</evidence>
<dbReference type="OrthoDB" id="1667455at2759"/>
<keyword evidence="1" id="KW-0805">Transcription regulation</keyword>
<reference evidence="6 7" key="1">
    <citation type="journal article" date="2010" name="Nature">
        <title>Genome sequencing and analysis of the model grass Brachypodium distachyon.</title>
        <authorList>
            <consortium name="International Brachypodium Initiative"/>
        </authorList>
    </citation>
    <scope>NUCLEOTIDE SEQUENCE [LARGE SCALE GENOMIC DNA]</scope>
    <source>
        <strain evidence="6">Bd21</strain>
        <strain evidence="7">cv. Bd21</strain>
    </source>
</reference>
<sequence length="378" mass="42083">MHPNVAPLTVPPGFRFHPTDEELLYYYLRKKVAYEAIDLDVIREVDLNKLEPWDLIDRCRIGTGPQDEWYFFSHKDKKYPTGTRTNRATAAGFWKATGRDKAILLHGDSNARRIGLRKTLVFYTGRAPHGTKTDWIMHEYRLDNDNADAPPQEDGWVVCRVFKKKSIQRGYEQPDHMLAGADELNQSSQFHATAGMALPVEEVDQKHGFHQHLMHMNGGVGGFIPTFDPSMHLPQLTSAETAPAFMSRSSTHAPPVGLNNQLLDDIGFPSQSQNMMKLTTSCSGGDAGTGEMLLNGGEGVRFGAGADWSILDKLLESHQNLDQLFHGNGKLGGSAPAVLAPTLQQQQLRMDMGTSSLQRMPFFHYLGCDAADLLKYSK</sequence>
<dbReference type="Proteomes" id="UP000008810">
    <property type="component" value="Chromosome 3"/>
</dbReference>
<evidence type="ECO:0000313" key="6">
    <source>
        <dbReference type="EMBL" id="KQJ94262.1"/>
    </source>
</evidence>
<dbReference type="EnsemblPlants" id="KQJ94263">
    <property type="protein sequence ID" value="KQJ94263"/>
    <property type="gene ID" value="BRADI_3g09520v3"/>
</dbReference>
<dbReference type="SUPFAM" id="SSF101941">
    <property type="entry name" value="NAC domain"/>
    <property type="match status" value="1"/>
</dbReference>
<evidence type="ECO:0000259" key="5">
    <source>
        <dbReference type="PROSITE" id="PS51005"/>
    </source>
</evidence>
<keyword evidence="2" id="KW-0238">DNA-binding</keyword>
<reference evidence="7" key="3">
    <citation type="submission" date="2018-08" db="UniProtKB">
        <authorList>
            <consortium name="EnsemblPlants"/>
        </authorList>
    </citation>
    <scope>IDENTIFICATION</scope>
    <source>
        <strain evidence="7">cv. Bd21</strain>
    </source>
</reference>
<dbReference type="FunFam" id="2.170.150.80:FF:000003">
    <property type="entry name" value="NAC domain-containing protein"/>
    <property type="match status" value="1"/>
</dbReference>
<name>I1HZ99_BRADI</name>
<dbReference type="eggNOG" id="ENOG502QT1N">
    <property type="taxonomic scope" value="Eukaryota"/>
</dbReference>
<keyword evidence="4" id="KW-0539">Nucleus</keyword>
<dbReference type="EnsemblPlants" id="KQJ94262">
    <property type="protein sequence ID" value="KQJ94262"/>
    <property type="gene ID" value="BRADI_3g09520v3"/>
</dbReference>
<dbReference type="STRING" id="15368.I1HZ99"/>
<evidence type="ECO:0000313" key="8">
    <source>
        <dbReference type="Proteomes" id="UP000008810"/>
    </source>
</evidence>
<protein>
    <recommendedName>
        <fullName evidence="5">NAC domain-containing protein</fullName>
    </recommendedName>
</protein>
<evidence type="ECO:0000313" key="7">
    <source>
        <dbReference type="EnsemblPlants" id="KQJ94263"/>
    </source>
</evidence>
<dbReference type="GeneID" id="100832971"/>
<evidence type="ECO:0000256" key="1">
    <source>
        <dbReference type="ARBA" id="ARBA00023015"/>
    </source>
</evidence>
<dbReference type="GO" id="GO:0006355">
    <property type="term" value="P:regulation of DNA-templated transcription"/>
    <property type="evidence" value="ECO:0007669"/>
    <property type="project" value="InterPro"/>
</dbReference>
<dbReference type="PROSITE" id="PS51005">
    <property type="entry name" value="NAC"/>
    <property type="match status" value="1"/>
</dbReference>
<reference evidence="6" key="2">
    <citation type="submission" date="2017-06" db="EMBL/GenBank/DDBJ databases">
        <title>WGS assembly of Brachypodium distachyon.</title>
        <authorList>
            <consortium name="The International Brachypodium Initiative"/>
            <person name="Lucas S."/>
            <person name="Harmon-Smith M."/>
            <person name="Lail K."/>
            <person name="Tice H."/>
            <person name="Grimwood J."/>
            <person name="Bruce D."/>
            <person name="Barry K."/>
            <person name="Shu S."/>
            <person name="Lindquist E."/>
            <person name="Wang M."/>
            <person name="Pitluck S."/>
            <person name="Vogel J.P."/>
            <person name="Garvin D.F."/>
            <person name="Mockler T.C."/>
            <person name="Schmutz J."/>
            <person name="Rokhsar D."/>
            <person name="Bevan M.W."/>
        </authorList>
    </citation>
    <scope>NUCLEOTIDE SEQUENCE</scope>
    <source>
        <strain evidence="6">Bd21</strain>
    </source>
</reference>
<evidence type="ECO:0000256" key="2">
    <source>
        <dbReference type="ARBA" id="ARBA00023125"/>
    </source>
</evidence>
<dbReference type="EMBL" id="CM000882">
    <property type="protein sequence ID" value="KQJ94262.1"/>
    <property type="molecule type" value="Genomic_DNA"/>
</dbReference>
<dbReference type="Gramene" id="KQJ94263">
    <property type="protein sequence ID" value="KQJ94263"/>
    <property type="gene ID" value="BRADI_3g09520v3"/>
</dbReference>
<organism evidence="7">
    <name type="scientific">Brachypodium distachyon</name>
    <name type="common">Purple false brome</name>
    <name type="synonym">Trachynia distachya</name>
    <dbReference type="NCBI Taxonomy" id="15368"/>
    <lineage>
        <taxon>Eukaryota</taxon>
        <taxon>Viridiplantae</taxon>
        <taxon>Streptophyta</taxon>
        <taxon>Embryophyta</taxon>
        <taxon>Tracheophyta</taxon>
        <taxon>Spermatophyta</taxon>
        <taxon>Magnoliopsida</taxon>
        <taxon>Liliopsida</taxon>
        <taxon>Poales</taxon>
        <taxon>Poaceae</taxon>
        <taxon>BOP clade</taxon>
        <taxon>Pooideae</taxon>
        <taxon>Stipodae</taxon>
        <taxon>Brachypodieae</taxon>
        <taxon>Brachypodium</taxon>
    </lineage>
</organism>
<dbReference type="Pfam" id="PF02365">
    <property type="entry name" value="NAM"/>
    <property type="match status" value="1"/>
</dbReference>
<dbReference type="InterPro" id="IPR003441">
    <property type="entry name" value="NAC-dom"/>
</dbReference>
<accession>I1HZ99</accession>
<keyword evidence="8" id="KW-1185">Reference proteome</keyword>
<dbReference type="OMA" id="HVAFASM"/>
<dbReference type="GO" id="GO:0003677">
    <property type="term" value="F:DNA binding"/>
    <property type="evidence" value="ECO:0007669"/>
    <property type="project" value="UniProtKB-KW"/>
</dbReference>
<gene>
    <name evidence="7" type="primary">LOC100832971</name>
    <name evidence="6" type="ORF">BRADI_3g09520v3</name>
</gene>
<keyword evidence="3" id="KW-0804">Transcription</keyword>
<dbReference type="InterPro" id="IPR036093">
    <property type="entry name" value="NAC_dom_sf"/>
</dbReference>
<dbReference type="RefSeq" id="XP_003572085.1">
    <property type="nucleotide sequence ID" value="XM_003572037.4"/>
</dbReference>
<dbReference type="PANTHER" id="PTHR31744">
    <property type="entry name" value="PROTEIN CUP-SHAPED COTYLEDON 2-RELATED"/>
    <property type="match status" value="1"/>
</dbReference>
<feature type="domain" description="NAC" evidence="5">
    <location>
        <begin position="10"/>
        <end position="164"/>
    </location>
</feature>
<dbReference type="EMBL" id="CM000882">
    <property type="protein sequence ID" value="KQJ94263.1"/>
    <property type="molecule type" value="Genomic_DNA"/>
</dbReference>
<dbReference type="Gene3D" id="2.170.150.80">
    <property type="entry name" value="NAC domain"/>
    <property type="match status" value="1"/>
</dbReference>
<dbReference type="AlphaFoldDB" id="I1HZ99"/>
<dbReference type="HOGENOM" id="CLU_035664_1_4_1"/>
<evidence type="ECO:0000256" key="3">
    <source>
        <dbReference type="ARBA" id="ARBA00023163"/>
    </source>
</evidence>
<dbReference type="Gramene" id="KQJ94262">
    <property type="protein sequence ID" value="KQJ94262"/>
    <property type="gene ID" value="BRADI_3g09520v3"/>
</dbReference>
<dbReference type="KEGG" id="bdi:100832971"/>
<dbReference type="PANTHER" id="PTHR31744:SF212">
    <property type="entry name" value="PROTEIN SOMBRERO-LIKE ISOFORM X2"/>
    <property type="match status" value="1"/>
</dbReference>